<dbReference type="PROSITE" id="PS50041">
    <property type="entry name" value="C_TYPE_LECTIN_2"/>
    <property type="match status" value="1"/>
</dbReference>
<dbReference type="InterPro" id="IPR050111">
    <property type="entry name" value="C-type_lectin/snaclec_domain"/>
</dbReference>
<dbReference type="Gene3D" id="3.10.100.10">
    <property type="entry name" value="Mannose-Binding Protein A, subunit A"/>
    <property type="match status" value="1"/>
</dbReference>
<dbReference type="Ensembl" id="ENSSHAT00000037209.1">
    <property type="protein sequence ID" value="ENSSHAP00000022980.1"/>
    <property type="gene ID" value="ENSSHAG00000032171.1"/>
</dbReference>
<evidence type="ECO:0000256" key="2">
    <source>
        <dbReference type="ARBA" id="ARBA00023157"/>
    </source>
</evidence>
<dbReference type="FunCoup" id="A0A7N4NGJ1">
    <property type="interactions" value="29"/>
</dbReference>
<accession>A0A7N4NGJ1</accession>
<dbReference type="SUPFAM" id="SSF56436">
    <property type="entry name" value="C-type lectin-like"/>
    <property type="match status" value="1"/>
</dbReference>
<protein>
    <recommendedName>
        <fullName evidence="3">C-type lectin domain-containing protein</fullName>
    </recommendedName>
</protein>
<keyword evidence="5" id="KW-1185">Reference proteome</keyword>
<sequence length="165" mass="18582">MDLPFPTKVTPVPHSHFTMVPLASSLYLLTTLCPEAPWNLLLSPLLPTPHIYWPCSLPPQLLCQGYPSGHLGSLLNEAEAAFVATMIVENGVGQSPVWIGLHDPNKNRRWKWSSNALYLYQAWEKGFPGRTDPNYCVSLTPESGFQRWKDEPCQKANLFLCKFKA</sequence>
<feature type="domain" description="C-type lectin" evidence="3">
    <location>
        <begin position="63"/>
        <end position="162"/>
    </location>
</feature>
<gene>
    <name evidence="4" type="primary">LOC100934400</name>
</gene>
<dbReference type="PANTHER" id="PTHR22803">
    <property type="entry name" value="MANNOSE, PHOSPHOLIPASE, LECTIN RECEPTOR RELATED"/>
    <property type="match status" value="1"/>
</dbReference>
<dbReference type="GO" id="GO:0030246">
    <property type="term" value="F:carbohydrate binding"/>
    <property type="evidence" value="ECO:0007669"/>
    <property type="project" value="UniProtKB-KW"/>
</dbReference>
<evidence type="ECO:0000256" key="1">
    <source>
        <dbReference type="ARBA" id="ARBA00022734"/>
    </source>
</evidence>
<proteinExistence type="predicted"/>
<dbReference type="InterPro" id="IPR016187">
    <property type="entry name" value="CTDL_fold"/>
</dbReference>
<evidence type="ECO:0000313" key="5">
    <source>
        <dbReference type="Proteomes" id="UP000007648"/>
    </source>
</evidence>
<dbReference type="Pfam" id="PF00059">
    <property type="entry name" value="Lectin_C"/>
    <property type="match status" value="1"/>
</dbReference>
<dbReference type="PROSITE" id="PS00615">
    <property type="entry name" value="C_TYPE_LECTIN_1"/>
    <property type="match status" value="1"/>
</dbReference>
<reference evidence="4" key="2">
    <citation type="submission" date="2025-08" db="UniProtKB">
        <authorList>
            <consortium name="Ensembl"/>
        </authorList>
    </citation>
    <scope>IDENTIFICATION</scope>
</reference>
<dbReference type="InterPro" id="IPR001304">
    <property type="entry name" value="C-type_lectin-like"/>
</dbReference>
<organism evidence="4 5">
    <name type="scientific">Sarcophilus harrisii</name>
    <name type="common">Tasmanian devil</name>
    <name type="synonym">Sarcophilus laniarius</name>
    <dbReference type="NCBI Taxonomy" id="9305"/>
    <lineage>
        <taxon>Eukaryota</taxon>
        <taxon>Metazoa</taxon>
        <taxon>Chordata</taxon>
        <taxon>Craniata</taxon>
        <taxon>Vertebrata</taxon>
        <taxon>Euteleostomi</taxon>
        <taxon>Mammalia</taxon>
        <taxon>Metatheria</taxon>
        <taxon>Dasyuromorphia</taxon>
        <taxon>Dasyuridae</taxon>
        <taxon>Sarcophilus</taxon>
    </lineage>
</organism>
<reference evidence="4 5" key="1">
    <citation type="journal article" date="2011" name="Proc. Natl. Acad. Sci. U.S.A.">
        <title>Genetic diversity and population structure of the endangered marsupial Sarcophilus harrisii (Tasmanian devil).</title>
        <authorList>
            <person name="Miller W."/>
            <person name="Hayes V.M."/>
            <person name="Ratan A."/>
            <person name="Petersen D.C."/>
            <person name="Wittekindt N.E."/>
            <person name="Miller J."/>
            <person name="Walenz B."/>
            <person name="Knight J."/>
            <person name="Qi J."/>
            <person name="Zhao F."/>
            <person name="Wang Q."/>
            <person name="Bedoya-Reina O.C."/>
            <person name="Katiyar N."/>
            <person name="Tomsho L.P."/>
            <person name="Kasson L.M."/>
            <person name="Hardie R.A."/>
            <person name="Woodbridge P."/>
            <person name="Tindall E.A."/>
            <person name="Bertelsen M.F."/>
            <person name="Dixon D."/>
            <person name="Pyecroft S."/>
            <person name="Helgen K.M."/>
            <person name="Lesk A.M."/>
            <person name="Pringle T.H."/>
            <person name="Patterson N."/>
            <person name="Zhang Y."/>
            <person name="Kreiss A."/>
            <person name="Woods G.M."/>
            <person name="Jones M.E."/>
            <person name="Schuster S.C."/>
        </authorList>
    </citation>
    <scope>NUCLEOTIDE SEQUENCE [LARGE SCALE GENOMIC DNA]</scope>
</reference>
<evidence type="ECO:0000259" key="3">
    <source>
        <dbReference type="PROSITE" id="PS50041"/>
    </source>
</evidence>
<dbReference type="SMART" id="SM00034">
    <property type="entry name" value="CLECT"/>
    <property type="match status" value="1"/>
</dbReference>
<reference evidence="4" key="3">
    <citation type="submission" date="2025-09" db="UniProtKB">
        <authorList>
            <consortium name="Ensembl"/>
        </authorList>
    </citation>
    <scope>IDENTIFICATION</scope>
</reference>
<dbReference type="AlphaFoldDB" id="A0A7N4NGJ1"/>
<keyword evidence="1" id="KW-0430">Lectin</keyword>
<name>A0A7N4NGJ1_SARHA</name>
<dbReference type="GeneTree" id="ENSGT00940000154447"/>
<evidence type="ECO:0000313" key="4">
    <source>
        <dbReference type="Ensembl" id="ENSSHAP00000022980.1"/>
    </source>
</evidence>
<dbReference type="InterPro" id="IPR016186">
    <property type="entry name" value="C-type_lectin-like/link_sf"/>
</dbReference>
<dbReference type="Proteomes" id="UP000007648">
    <property type="component" value="Unassembled WGS sequence"/>
</dbReference>
<dbReference type="InParanoid" id="A0A7N4NGJ1"/>
<dbReference type="InterPro" id="IPR018378">
    <property type="entry name" value="C-type_lectin_CS"/>
</dbReference>
<dbReference type="PRINTS" id="PR01504">
    <property type="entry name" value="PNCREATITSAP"/>
</dbReference>
<keyword evidence="2" id="KW-1015">Disulfide bond</keyword>